<name>A0A140L717_9FIRM</name>
<evidence type="ECO:0000259" key="1">
    <source>
        <dbReference type="Pfam" id="PF26154"/>
    </source>
</evidence>
<proteinExistence type="predicted"/>
<dbReference type="InterPro" id="IPR058355">
    <property type="entry name" value="DUF8042"/>
</dbReference>
<reference evidence="2 3" key="1">
    <citation type="submission" date="2015-12" db="EMBL/GenBank/DDBJ databases">
        <title>Draft genome sequence of the thermoanaerobe Thermotalea metallivorans, an isolate from the runoff channel of the Great Artesian Basin, Australia.</title>
        <authorList>
            <person name="Patel B.K."/>
        </authorList>
    </citation>
    <scope>NUCLEOTIDE SEQUENCE [LARGE SCALE GENOMIC DNA]</scope>
    <source>
        <strain evidence="2 3">B2-1</strain>
    </source>
</reference>
<dbReference type="STRING" id="520762.AN619_13000"/>
<dbReference type="Pfam" id="PF26154">
    <property type="entry name" value="DUF8042"/>
    <property type="match status" value="1"/>
</dbReference>
<organism evidence="2 3">
    <name type="scientific">Thermotalea metallivorans</name>
    <dbReference type="NCBI Taxonomy" id="520762"/>
    <lineage>
        <taxon>Bacteria</taxon>
        <taxon>Bacillati</taxon>
        <taxon>Bacillota</taxon>
        <taxon>Clostridia</taxon>
        <taxon>Peptostreptococcales</taxon>
        <taxon>Thermotaleaceae</taxon>
        <taxon>Thermotalea</taxon>
    </lineage>
</organism>
<evidence type="ECO:0000313" key="2">
    <source>
        <dbReference type="EMBL" id="KXG76342.1"/>
    </source>
</evidence>
<sequence length="117" mass="13671">MDKIIGEAFNELQNYLYKLTPAIEKTVQYFRGQKEDQGLNLLIPIIDGLHWVIEVVHAAKDWLIHYNIMMDENVMNENLREMVSAMEHQDYVLLADVLEYELLPVLQQLGKALEEVL</sequence>
<dbReference type="OrthoDB" id="1683192at2"/>
<protein>
    <recommendedName>
        <fullName evidence="1">DUF8042 domain-containing protein</fullName>
    </recommendedName>
</protein>
<keyword evidence="3" id="KW-1185">Reference proteome</keyword>
<accession>A0A140L717</accession>
<gene>
    <name evidence="2" type="ORF">AN619_13000</name>
</gene>
<dbReference type="RefSeq" id="WP_068555892.1">
    <property type="nucleotide sequence ID" value="NZ_LOEE01000028.1"/>
</dbReference>
<feature type="domain" description="DUF8042" evidence="1">
    <location>
        <begin position="9"/>
        <end position="117"/>
    </location>
</feature>
<dbReference type="EMBL" id="LOEE01000028">
    <property type="protein sequence ID" value="KXG76342.1"/>
    <property type="molecule type" value="Genomic_DNA"/>
</dbReference>
<dbReference type="Proteomes" id="UP000070456">
    <property type="component" value="Unassembled WGS sequence"/>
</dbReference>
<comment type="caution">
    <text evidence="2">The sequence shown here is derived from an EMBL/GenBank/DDBJ whole genome shotgun (WGS) entry which is preliminary data.</text>
</comment>
<dbReference type="AlphaFoldDB" id="A0A140L717"/>
<evidence type="ECO:0000313" key="3">
    <source>
        <dbReference type="Proteomes" id="UP000070456"/>
    </source>
</evidence>